<comment type="function">
    <text evidence="11">Catalyzes the anti-1,4-elimination of the C-3 phosphate and the C-6 proR hydrogen from 5-enolpyruvylshikimate-3-phosphate (EPSP) to yield chorismate, which is the branch point compound that serves as the starting substrate for the three terminal pathways of aromatic amino acid biosynthesis. This reaction introduces a second double bond into the aromatic ring system.</text>
</comment>
<keyword evidence="10 11" id="KW-0456">Lyase</keyword>
<dbReference type="InterPro" id="IPR020541">
    <property type="entry name" value="Chorismate_synthase_CS"/>
</dbReference>
<dbReference type="OrthoDB" id="9771806at2"/>
<dbReference type="Proteomes" id="UP000198870">
    <property type="component" value="Unassembled WGS sequence"/>
</dbReference>
<dbReference type="GO" id="GO:0009423">
    <property type="term" value="P:chorismate biosynthetic process"/>
    <property type="evidence" value="ECO:0007669"/>
    <property type="project" value="UniProtKB-UniRule"/>
</dbReference>
<keyword evidence="5 11" id="KW-0285">Flavoprotein</keyword>
<evidence type="ECO:0000256" key="4">
    <source>
        <dbReference type="ARBA" id="ARBA00022605"/>
    </source>
</evidence>
<evidence type="ECO:0000256" key="2">
    <source>
        <dbReference type="ARBA" id="ARBA00008014"/>
    </source>
</evidence>
<dbReference type="GO" id="GO:0009073">
    <property type="term" value="P:aromatic amino acid family biosynthetic process"/>
    <property type="evidence" value="ECO:0007669"/>
    <property type="project" value="UniProtKB-KW"/>
</dbReference>
<keyword evidence="7 11" id="KW-0274">FAD</keyword>
<dbReference type="CDD" id="cd07304">
    <property type="entry name" value="Chorismate_synthase"/>
    <property type="match status" value="1"/>
</dbReference>
<evidence type="ECO:0000256" key="5">
    <source>
        <dbReference type="ARBA" id="ARBA00022630"/>
    </source>
</evidence>
<dbReference type="UniPathway" id="UPA00053">
    <property type="reaction ID" value="UER00090"/>
</dbReference>
<accession>A0A1G5E5R7</accession>
<comment type="caution">
    <text evidence="11">Lacks conserved residue(s) required for the propagation of feature annotation.</text>
</comment>
<dbReference type="InterPro" id="IPR000453">
    <property type="entry name" value="Chorismate_synth"/>
</dbReference>
<dbReference type="GO" id="GO:0008652">
    <property type="term" value="P:amino acid biosynthetic process"/>
    <property type="evidence" value="ECO:0007669"/>
    <property type="project" value="UniProtKB-KW"/>
</dbReference>
<dbReference type="Gene3D" id="3.60.150.10">
    <property type="entry name" value="Chorismate synthase AroC"/>
    <property type="match status" value="1"/>
</dbReference>
<dbReference type="EC" id="4.2.3.5" evidence="3 11"/>
<reference evidence="13 14" key="1">
    <citation type="submission" date="2016-10" db="EMBL/GenBank/DDBJ databases">
        <authorList>
            <person name="de Groot N.N."/>
        </authorList>
    </citation>
    <scope>NUCLEOTIDE SEQUENCE [LARGE SCALE GENOMIC DNA]</scope>
    <source>
        <strain evidence="13 14">AA1</strain>
    </source>
</reference>
<dbReference type="STRING" id="419481.SAMN05216233_105191"/>
<keyword evidence="4 11" id="KW-0028">Amino-acid biosynthesis</keyword>
<sequence>MAGNTLGGLFRITTWGESHGEAVGVVIDGAPAGIPFTEGHVQAWLDRRKPGKGKTSTSRKEPDQAKILSGTFDGKTTGTPVSIMVANKDARSSSYADIMDLYRPGHGDITYDAKYGIRDYRGGGRASARETVGRVAAAALAHEILNAAGISVRAATVELGGVRAQARDYASMAENPYLCPDAEAAEAMDARVDEVRRQGDSLGGVVEIIADGVPAGLGEPVFEKLDAALAGALMGIGAVKGVEIGDGFEAARLTGSENNDPITPEGFASNHAGGVLAGISSGAPLVMRVGVKPIPSITREQATINTKGEPATIRTRGRHDVAAIPRVNVVCEAMVALVLVDHFLRQRAVAWNR</sequence>
<keyword evidence="14" id="KW-1185">Reference proteome</keyword>
<evidence type="ECO:0000256" key="7">
    <source>
        <dbReference type="ARBA" id="ARBA00022827"/>
    </source>
</evidence>
<dbReference type="FunFam" id="3.60.150.10:FF:000002">
    <property type="entry name" value="Chorismate synthase"/>
    <property type="match status" value="1"/>
</dbReference>
<evidence type="ECO:0000256" key="10">
    <source>
        <dbReference type="ARBA" id="ARBA00023239"/>
    </source>
</evidence>
<comment type="subunit">
    <text evidence="11">Homotetramer.</text>
</comment>
<feature type="binding site" evidence="11">
    <location>
        <begin position="125"/>
        <end position="127"/>
    </location>
    <ligand>
        <name>FMN</name>
        <dbReference type="ChEBI" id="CHEBI:58210"/>
    </ligand>
</feature>
<dbReference type="PROSITE" id="PS00787">
    <property type="entry name" value="CHORISMATE_SYNTHASE_1"/>
    <property type="match status" value="1"/>
</dbReference>
<dbReference type="GO" id="GO:0005829">
    <property type="term" value="C:cytosol"/>
    <property type="evidence" value="ECO:0007669"/>
    <property type="project" value="TreeGrafter"/>
</dbReference>
<feature type="binding site" evidence="11">
    <location>
        <position position="54"/>
    </location>
    <ligand>
        <name>NADP(+)</name>
        <dbReference type="ChEBI" id="CHEBI:58349"/>
    </ligand>
</feature>
<protein>
    <recommendedName>
        <fullName evidence="3 11">Chorismate synthase</fullName>
        <shortName evidence="11">CS</shortName>
        <ecNumber evidence="3 11">4.2.3.5</ecNumber>
    </recommendedName>
    <alternativeName>
        <fullName evidence="11">5-enolpyruvylshikimate-3-phosphate phospholyase</fullName>
    </alternativeName>
</protein>
<evidence type="ECO:0000256" key="8">
    <source>
        <dbReference type="ARBA" id="ARBA00022857"/>
    </source>
</evidence>
<feature type="binding site" evidence="11">
    <location>
        <begin position="292"/>
        <end position="296"/>
    </location>
    <ligand>
        <name>FMN</name>
        <dbReference type="ChEBI" id="CHEBI:58210"/>
    </ligand>
</feature>
<dbReference type="NCBIfam" id="TIGR00033">
    <property type="entry name" value="aroC"/>
    <property type="match status" value="1"/>
</dbReference>
<dbReference type="PIRSF" id="PIRSF001456">
    <property type="entry name" value="Chorismate_synth"/>
    <property type="match status" value="1"/>
</dbReference>
<comment type="catalytic activity">
    <reaction evidence="11 12">
        <text>5-O-(1-carboxyvinyl)-3-phosphoshikimate = chorismate + phosphate</text>
        <dbReference type="Rhea" id="RHEA:21020"/>
        <dbReference type="ChEBI" id="CHEBI:29748"/>
        <dbReference type="ChEBI" id="CHEBI:43474"/>
        <dbReference type="ChEBI" id="CHEBI:57701"/>
        <dbReference type="EC" id="4.2.3.5"/>
    </reaction>
</comment>
<evidence type="ECO:0000256" key="1">
    <source>
        <dbReference type="ARBA" id="ARBA00005044"/>
    </source>
</evidence>
<dbReference type="PROSITE" id="PS00789">
    <property type="entry name" value="CHORISMATE_SYNTHASE_3"/>
    <property type="match status" value="1"/>
</dbReference>
<dbReference type="PROSITE" id="PS00788">
    <property type="entry name" value="CHORISMATE_SYNTHASE_2"/>
    <property type="match status" value="1"/>
</dbReference>
<dbReference type="GO" id="GO:0010181">
    <property type="term" value="F:FMN binding"/>
    <property type="evidence" value="ECO:0007669"/>
    <property type="project" value="TreeGrafter"/>
</dbReference>
<evidence type="ECO:0000313" key="13">
    <source>
        <dbReference type="EMBL" id="SCY22383.1"/>
    </source>
</evidence>
<evidence type="ECO:0000256" key="11">
    <source>
        <dbReference type="HAMAP-Rule" id="MF_00300"/>
    </source>
</evidence>
<dbReference type="PANTHER" id="PTHR21085:SF0">
    <property type="entry name" value="CHORISMATE SYNTHASE"/>
    <property type="match status" value="1"/>
</dbReference>
<dbReference type="HAMAP" id="MF_00300">
    <property type="entry name" value="Chorismate_synth"/>
    <property type="match status" value="1"/>
</dbReference>
<evidence type="ECO:0000256" key="12">
    <source>
        <dbReference type="RuleBase" id="RU000605"/>
    </source>
</evidence>
<dbReference type="Pfam" id="PF01264">
    <property type="entry name" value="Chorismate_synt"/>
    <property type="match status" value="1"/>
</dbReference>
<comment type="similarity">
    <text evidence="2 11 12">Belongs to the chorismate synthase family.</text>
</comment>
<feature type="binding site" evidence="11">
    <location>
        <position position="48"/>
    </location>
    <ligand>
        <name>NADP(+)</name>
        <dbReference type="ChEBI" id="CHEBI:58349"/>
    </ligand>
</feature>
<keyword evidence="9 11" id="KW-0057">Aromatic amino acid biosynthesis</keyword>
<organism evidence="13 14">
    <name type="scientific">Desulfoluna spongiiphila</name>
    <dbReference type="NCBI Taxonomy" id="419481"/>
    <lineage>
        <taxon>Bacteria</taxon>
        <taxon>Pseudomonadati</taxon>
        <taxon>Thermodesulfobacteriota</taxon>
        <taxon>Desulfobacteria</taxon>
        <taxon>Desulfobacterales</taxon>
        <taxon>Desulfolunaceae</taxon>
        <taxon>Desulfoluna</taxon>
    </lineage>
</organism>
<comment type="cofactor">
    <cofactor evidence="11 12">
        <name>FMNH2</name>
        <dbReference type="ChEBI" id="CHEBI:57618"/>
    </cofactor>
    <text evidence="11 12">Reduced FMN (FMNH(2)).</text>
</comment>
<dbReference type="InterPro" id="IPR035904">
    <property type="entry name" value="Chorismate_synth_AroC_sf"/>
</dbReference>
<keyword evidence="6 11" id="KW-0288">FMN</keyword>
<feature type="binding site" evidence="11">
    <location>
        <position position="277"/>
    </location>
    <ligand>
        <name>FMN</name>
        <dbReference type="ChEBI" id="CHEBI:58210"/>
    </ligand>
</feature>
<feature type="binding site" evidence="11">
    <location>
        <position position="318"/>
    </location>
    <ligand>
        <name>FMN</name>
        <dbReference type="ChEBI" id="CHEBI:58210"/>
    </ligand>
</feature>
<evidence type="ECO:0000256" key="9">
    <source>
        <dbReference type="ARBA" id="ARBA00023141"/>
    </source>
</evidence>
<evidence type="ECO:0000313" key="14">
    <source>
        <dbReference type="Proteomes" id="UP000198870"/>
    </source>
</evidence>
<dbReference type="SUPFAM" id="SSF103263">
    <property type="entry name" value="Chorismate synthase, AroC"/>
    <property type="match status" value="1"/>
</dbReference>
<dbReference type="AlphaFoldDB" id="A0A1G5E5R7"/>
<dbReference type="GO" id="GO:0004107">
    <property type="term" value="F:chorismate synthase activity"/>
    <property type="evidence" value="ECO:0007669"/>
    <property type="project" value="UniProtKB-UniRule"/>
</dbReference>
<dbReference type="EMBL" id="FMUX01000005">
    <property type="protein sequence ID" value="SCY22383.1"/>
    <property type="molecule type" value="Genomic_DNA"/>
</dbReference>
<evidence type="ECO:0000256" key="6">
    <source>
        <dbReference type="ARBA" id="ARBA00022643"/>
    </source>
</evidence>
<keyword evidence="8 11" id="KW-0521">NADP</keyword>
<comment type="pathway">
    <text evidence="1 11 12">Metabolic intermediate biosynthesis; chorismate biosynthesis; chorismate from D-erythrose 4-phosphate and phosphoenolpyruvate: step 7/7.</text>
</comment>
<dbReference type="NCBIfam" id="NF003793">
    <property type="entry name" value="PRK05382.1"/>
    <property type="match status" value="1"/>
</dbReference>
<proteinExistence type="inferred from homology"/>
<dbReference type="PANTHER" id="PTHR21085">
    <property type="entry name" value="CHORISMATE SYNTHASE"/>
    <property type="match status" value="1"/>
</dbReference>
<evidence type="ECO:0000256" key="3">
    <source>
        <dbReference type="ARBA" id="ARBA00013036"/>
    </source>
</evidence>
<name>A0A1G5E5R7_9BACT</name>
<gene>
    <name evidence="11" type="primary">aroC</name>
    <name evidence="13" type="ORF">SAMN05216233_105191</name>
</gene>
<dbReference type="RefSeq" id="WP_092210352.1">
    <property type="nucleotide sequence ID" value="NZ_FMUX01000005.1"/>
</dbReference>